<feature type="region of interest" description="Disordered" evidence="1">
    <location>
        <begin position="28"/>
        <end position="66"/>
    </location>
</feature>
<organism evidence="3 4">
    <name type="scientific">Pyricularia oryzae</name>
    <name type="common">Rice blast fungus</name>
    <name type="synonym">Magnaporthe oryzae</name>
    <dbReference type="NCBI Taxonomy" id="318829"/>
    <lineage>
        <taxon>Eukaryota</taxon>
        <taxon>Fungi</taxon>
        <taxon>Dikarya</taxon>
        <taxon>Ascomycota</taxon>
        <taxon>Pezizomycotina</taxon>
        <taxon>Sordariomycetes</taxon>
        <taxon>Sordariomycetidae</taxon>
        <taxon>Magnaporthales</taxon>
        <taxon>Pyriculariaceae</taxon>
        <taxon>Pyricularia</taxon>
    </lineage>
</organism>
<dbReference type="AlphaFoldDB" id="A0A4P7NKG5"/>
<accession>A0A4P7NKG5</accession>
<gene>
    <name evidence="3" type="ORF">PoMZ_11402</name>
</gene>
<evidence type="ECO:0000313" key="4">
    <source>
        <dbReference type="Proteomes" id="UP000294847"/>
    </source>
</evidence>
<dbReference type="EMBL" id="CP034208">
    <property type="protein sequence ID" value="QBZ62520.1"/>
    <property type="molecule type" value="Genomic_DNA"/>
</dbReference>
<feature type="transmembrane region" description="Helical" evidence="2">
    <location>
        <begin position="148"/>
        <end position="169"/>
    </location>
</feature>
<name>A0A4P7NKG5_PYROR</name>
<keyword evidence="2" id="KW-0812">Transmembrane</keyword>
<dbReference type="Proteomes" id="UP000294847">
    <property type="component" value="Chromosome 5"/>
</dbReference>
<evidence type="ECO:0000313" key="3">
    <source>
        <dbReference type="EMBL" id="QBZ62520.1"/>
    </source>
</evidence>
<evidence type="ECO:0000256" key="1">
    <source>
        <dbReference type="SAM" id="MobiDB-lite"/>
    </source>
</evidence>
<sequence>MTLDNTTEKGGLAPPKAAITSETTKILEKVSSDTLSPESIAMGGRGGRNGGSSGLSTPTSVTGAALNPFDTDIEAQSKMHTTDTREQTRHFLGRSSTNLARGESHAAGSNDDCQVWPGQAHWKRKHKAAKRKNRNCNCLANLSCRNRMIVKIFIGLFIIATAVGVGFGISKPLGAPIWKPSNQ</sequence>
<proteinExistence type="predicted"/>
<reference evidence="3 4" key="1">
    <citation type="journal article" date="2019" name="Mol. Biol. Evol.">
        <title>Blast fungal genomes show frequent chromosomal changes, gene gains and losses, and effector gene turnover.</title>
        <authorList>
            <person name="Gomez Luciano L.B."/>
            <person name="Jason Tsai I."/>
            <person name="Chuma I."/>
            <person name="Tosa Y."/>
            <person name="Chen Y.H."/>
            <person name="Li J.Y."/>
            <person name="Li M.Y."/>
            <person name="Jade Lu M.Y."/>
            <person name="Nakayashiki H."/>
            <person name="Li W.H."/>
        </authorList>
    </citation>
    <scope>NUCLEOTIDE SEQUENCE [LARGE SCALE GENOMIC DNA]</scope>
    <source>
        <strain evidence="3">MZ5-1-6</strain>
    </source>
</reference>
<protein>
    <submittedName>
        <fullName evidence="3">Uncharacterized protein</fullName>
    </submittedName>
</protein>
<keyword evidence="2" id="KW-1133">Transmembrane helix</keyword>
<feature type="region of interest" description="Disordered" evidence="1">
    <location>
        <begin position="1"/>
        <end position="20"/>
    </location>
</feature>
<evidence type="ECO:0000256" key="2">
    <source>
        <dbReference type="SAM" id="Phobius"/>
    </source>
</evidence>
<feature type="compositionally biased region" description="Gly residues" evidence="1">
    <location>
        <begin position="43"/>
        <end position="53"/>
    </location>
</feature>
<keyword evidence="2" id="KW-0472">Membrane</keyword>